<gene>
    <name evidence="1" type="ORF">M9458_002973</name>
</gene>
<sequence length="60" mass="6228">LIMGLGTQGAEKKSAASIACFLAANGADLTIRNKKGQSPLDLCPDPSLCKALAKCHKEKT</sequence>
<dbReference type="EMBL" id="JAMKFB020000002">
    <property type="protein sequence ID" value="KAL0199786.1"/>
    <property type="molecule type" value="Genomic_DNA"/>
</dbReference>
<feature type="non-terminal residue" evidence="1">
    <location>
        <position position="60"/>
    </location>
</feature>
<dbReference type="Gene3D" id="1.25.40.20">
    <property type="entry name" value="Ankyrin repeat-containing domain"/>
    <property type="match status" value="1"/>
</dbReference>
<evidence type="ECO:0000313" key="2">
    <source>
        <dbReference type="Proteomes" id="UP001529510"/>
    </source>
</evidence>
<accession>A0ABD0RP79</accession>
<dbReference type="PANTHER" id="PTHR24202:SF53">
    <property type="entry name" value="E3 UBIQUITIN-PROTEIN LIGASE MIB1"/>
    <property type="match status" value="1"/>
</dbReference>
<dbReference type="Proteomes" id="UP001529510">
    <property type="component" value="Unassembled WGS sequence"/>
</dbReference>
<comment type="caution">
    <text evidence="1">The sequence shown here is derived from an EMBL/GenBank/DDBJ whole genome shotgun (WGS) entry which is preliminary data.</text>
</comment>
<dbReference type="AlphaFoldDB" id="A0ABD0RP79"/>
<organism evidence="1 2">
    <name type="scientific">Cirrhinus mrigala</name>
    <name type="common">Mrigala</name>
    <dbReference type="NCBI Taxonomy" id="683832"/>
    <lineage>
        <taxon>Eukaryota</taxon>
        <taxon>Metazoa</taxon>
        <taxon>Chordata</taxon>
        <taxon>Craniata</taxon>
        <taxon>Vertebrata</taxon>
        <taxon>Euteleostomi</taxon>
        <taxon>Actinopterygii</taxon>
        <taxon>Neopterygii</taxon>
        <taxon>Teleostei</taxon>
        <taxon>Ostariophysi</taxon>
        <taxon>Cypriniformes</taxon>
        <taxon>Cyprinidae</taxon>
        <taxon>Labeoninae</taxon>
        <taxon>Labeonini</taxon>
        <taxon>Cirrhinus</taxon>
    </lineage>
</organism>
<name>A0ABD0RP79_CIRMR</name>
<evidence type="ECO:0000313" key="1">
    <source>
        <dbReference type="EMBL" id="KAL0199786.1"/>
    </source>
</evidence>
<protein>
    <submittedName>
        <fullName evidence="1">Uncharacterized protein</fullName>
    </submittedName>
</protein>
<keyword evidence="2" id="KW-1185">Reference proteome</keyword>
<dbReference type="InterPro" id="IPR036770">
    <property type="entry name" value="Ankyrin_rpt-contain_sf"/>
</dbReference>
<proteinExistence type="predicted"/>
<feature type="non-terminal residue" evidence="1">
    <location>
        <position position="1"/>
    </location>
</feature>
<dbReference type="PANTHER" id="PTHR24202">
    <property type="entry name" value="E3 UBIQUITIN-PROTEIN LIGASE MIB2"/>
    <property type="match status" value="1"/>
</dbReference>
<reference evidence="1 2" key="1">
    <citation type="submission" date="2024-05" db="EMBL/GenBank/DDBJ databases">
        <title>Genome sequencing and assembly of Indian major carp, Cirrhinus mrigala (Hamilton, 1822).</title>
        <authorList>
            <person name="Mohindra V."/>
            <person name="Chowdhury L.M."/>
            <person name="Lal K."/>
            <person name="Jena J.K."/>
        </authorList>
    </citation>
    <scope>NUCLEOTIDE SEQUENCE [LARGE SCALE GENOMIC DNA]</scope>
    <source>
        <strain evidence="1">CM1030</strain>
        <tissue evidence="1">Blood</tissue>
    </source>
</reference>